<evidence type="ECO:0000256" key="1">
    <source>
        <dbReference type="ARBA" id="ARBA00022737"/>
    </source>
</evidence>
<dbReference type="PANTHER" id="PTHR44324">
    <property type="entry name" value="WD40 REPEAT DOMAIN 95"/>
    <property type="match status" value="1"/>
</dbReference>
<dbReference type="EMBL" id="AAHK01000167">
    <property type="protein sequence ID" value="EAN96174.1"/>
    <property type="molecule type" value="Genomic_DNA"/>
</dbReference>
<evidence type="ECO:0000313" key="5">
    <source>
        <dbReference type="Proteomes" id="UP000002296"/>
    </source>
</evidence>
<dbReference type="InParanoid" id="Q4DUI0"/>
<organism evidence="4 5">
    <name type="scientific">Trypanosoma cruzi (strain CL Brener)</name>
    <dbReference type="NCBI Taxonomy" id="353153"/>
    <lineage>
        <taxon>Eukaryota</taxon>
        <taxon>Discoba</taxon>
        <taxon>Euglenozoa</taxon>
        <taxon>Kinetoplastea</taxon>
        <taxon>Metakinetoplastina</taxon>
        <taxon>Trypanosomatida</taxon>
        <taxon>Trypanosomatidae</taxon>
        <taxon>Trypanosoma</taxon>
        <taxon>Schizotrypanum</taxon>
    </lineage>
</organism>
<dbReference type="InterPro" id="IPR051242">
    <property type="entry name" value="WD-EF-hand_domain"/>
</dbReference>
<dbReference type="SUPFAM" id="SSF50978">
    <property type="entry name" value="WD40 repeat-like"/>
    <property type="match status" value="2"/>
</dbReference>
<dbReference type="RefSeq" id="XP_818025.1">
    <property type="nucleotide sequence ID" value="XM_812932.1"/>
</dbReference>
<dbReference type="InterPro" id="IPR018247">
    <property type="entry name" value="EF_Hand_1_Ca_BS"/>
</dbReference>
<keyword evidence="1" id="KW-0677">Repeat</keyword>
<feature type="compositionally biased region" description="Basic and acidic residues" evidence="2">
    <location>
        <begin position="827"/>
        <end position="840"/>
    </location>
</feature>
<feature type="region of interest" description="Disordered" evidence="2">
    <location>
        <begin position="1128"/>
        <end position="1208"/>
    </location>
</feature>
<evidence type="ECO:0000259" key="3">
    <source>
        <dbReference type="PROSITE" id="PS50222"/>
    </source>
</evidence>
<keyword evidence="5" id="KW-1185">Reference proteome</keyword>
<dbReference type="GO" id="GO:0005509">
    <property type="term" value="F:calcium ion binding"/>
    <property type="evidence" value="ECO:0007669"/>
    <property type="project" value="InterPro"/>
</dbReference>
<dbReference type="InterPro" id="IPR001680">
    <property type="entry name" value="WD40_rpt"/>
</dbReference>
<dbReference type="KEGG" id="tcr:510661.120"/>
<dbReference type="GeneID" id="3550166"/>
<dbReference type="InterPro" id="IPR015943">
    <property type="entry name" value="WD40/YVTN_repeat-like_dom_sf"/>
</dbReference>
<dbReference type="PANTHER" id="PTHR44324:SF4">
    <property type="entry name" value="WD40 REPEAT DOMAIN 95"/>
    <property type="match status" value="1"/>
</dbReference>
<dbReference type="SMART" id="SM00320">
    <property type="entry name" value="WD40"/>
    <property type="match status" value="5"/>
</dbReference>
<dbReference type="Proteomes" id="UP000002296">
    <property type="component" value="Unassembled WGS sequence"/>
</dbReference>
<evidence type="ECO:0000256" key="2">
    <source>
        <dbReference type="SAM" id="MobiDB-lite"/>
    </source>
</evidence>
<protein>
    <recommendedName>
        <fullName evidence="3">EF-hand domain-containing protein</fullName>
    </recommendedName>
</protein>
<evidence type="ECO:0000313" key="4">
    <source>
        <dbReference type="EMBL" id="EAN96174.1"/>
    </source>
</evidence>
<dbReference type="PROSITE" id="PS50222">
    <property type="entry name" value="EF_HAND_2"/>
    <property type="match status" value="1"/>
</dbReference>
<dbReference type="OMA" id="EKEMHRC"/>
<reference evidence="4 5" key="1">
    <citation type="journal article" date="2005" name="Science">
        <title>The genome sequence of Trypanosoma cruzi, etiologic agent of Chagas disease.</title>
        <authorList>
            <person name="El-Sayed N.M."/>
            <person name="Myler P.J."/>
            <person name="Bartholomeu D.C."/>
            <person name="Nilsson D."/>
            <person name="Aggarwal G."/>
            <person name="Tran A.N."/>
            <person name="Ghedin E."/>
            <person name="Worthey E.A."/>
            <person name="Delcher A.L."/>
            <person name="Blandin G."/>
            <person name="Westenberger S.J."/>
            <person name="Caler E."/>
            <person name="Cerqueira G.C."/>
            <person name="Branche C."/>
            <person name="Haas B."/>
            <person name="Anupama A."/>
            <person name="Arner E."/>
            <person name="Aslund L."/>
            <person name="Attipoe P."/>
            <person name="Bontempi E."/>
            <person name="Bringaud F."/>
            <person name="Burton P."/>
            <person name="Cadag E."/>
            <person name="Campbell D.A."/>
            <person name="Carrington M."/>
            <person name="Crabtree J."/>
            <person name="Darban H."/>
            <person name="da Silveira J.F."/>
            <person name="de Jong P."/>
            <person name="Edwards K."/>
            <person name="Englund P.T."/>
            <person name="Fazelina G."/>
            <person name="Feldblyum T."/>
            <person name="Ferella M."/>
            <person name="Frasch A.C."/>
            <person name="Gull K."/>
            <person name="Horn D."/>
            <person name="Hou L."/>
            <person name="Huang Y."/>
            <person name="Kindlund E."/>
            <person name="Klingbeil M."/>
            <person name="Kluge S."/>
            <person name="Koo H."/>
            <person name="Lacerda D."/>
            <person name="Levin M.J."/>
            <person name="Lorenzi H."/>
            <person name="Louie T."/>
            <person name="Machado C.R."/>
            <person name="McCulloch R."/>
            <person name="McKenna A."/>
            <person name="Mizuno Y."/>
            <person name="Mottram J.C."/>
            <person name="Nelson S."/>
            <person name="Ochaya S."/>
            <person name="Osoegawa K."/>
            <person name="Pai G."/>
            <person name="Parsons M."/>
            <person name="Pentony M."/>
            <person name="Pettersson U."/>
            <person name="Pop M."/>
            <person name="Ramirez J.L."/>
            <person name="Rinta J."/>
            <person name="Robertson L."/>
            <person name="Salzberg S.L."/>
            <person name="Sanchez D.O."/>
            <person name="Seyler A."/>
            <person name="Sharma R."/>
            <person name="Shetty J."/>
            <person name="Simpson A.J."/>
            <person name="Sisk E."/>
            <person name="Tammi M.T."/>
            <person name="Tarleton R."/>
            <person name="Teixeira S."/>
            <person name="Van Aken S."/>
            <person name="Vogt C."/>
            <person name="Ward P.N."/>
            <person name="Wickstead B."/>
            <person name="Wortman J."/>
            <person name="White O."/>
            <person name="Fraser C.M."/>
            <person name="Stuart K.D."/>
            <person name="Andersson B."/>
        </authorList>
    </citation>
    <scope>NUCLEOTIDE SEQUENCE [LARGE SCALE GENOMIC DNA]</scope>
    <source>
        <strain evidence="4 5">CL Brener</strain>
    </source>
</reference>
<feature type="compositionally biased region" description="Polar residues" evidence="2">
    <location>
        <begin position="1128"/>
        <end position="1139"/>
    </location>
</feature>
<name>Q4DUI0_TRYCC</name>
<feature type="region of interest" description="Disordered" evidence="2">
    <location>
        <begin position="81"/>
        <end position="124"/>
    </location>
</feature>
<feature type="compositionally biased region" description="Low complexity" evidence="2">
    <location>
        <begin position="1188"/>
        <end position="1203"/>
    </location>
</feature>
<dbReference type="InterPro" id="IPR036322">
    <property type="entry name" value="WD40_repeat_dom_sf"/>
</dbReference>
<feature type="region of interest" description="Disordered" evidence="2">
    <location>
        <begin position="807"/>
        <end position="840"/>
    </location>
</feature>
<accession>Q4DUI0</accession>
<dbReference type="STRING" id="353153.Q4DUI0"/>
<comment type="caution">
    <text evidence="4">The sequence shown here is derived from an EMBL/GenBank/DDBJ whole genome shotgun (WGS) entry which is preliminary data.</text>
</comment>
<dbReference type="InterPro" id="IPR002048">
    <property type="entry name" value="EF_hand_dom"/>
</dbReference>
<proteinExistence type="predicted"/>
<dbReference type="eggNOG" id="ENOG502S3EJ">
    <property type="taxonomic scope" value="Eukaryota"/>
</dbReference>
<dbReference type="PROSITE" id="PS00018">
    <property type="entry name" value="EF_HAND_1"/>
    <property type="match status" value="1"/>
</dbReference>
<gene>
    <name evidence="4" type="ORF">Tc00.1047053510661.120</name>
</gene>
<dbReference type="AlphaFoldDB" id="Q4DUI0"/>
<dbReference type="PaxDb" id="353153-Q4DUI0"/>
<feature type="domain" description="EF-hand" evidence="3">
    <location>
        <begin position="156"/>
        <end position="191"/>
    </location>
</feature>
<sequence>MWAFDSPVERGIVLRAKDSDKCKISPLLAENIHDLEAFKEEFAPYPNGMTMDTLFNVLLRHIGKKRGDSDGFGLSQSNWLASRGETPASPQMSPRGIVKGTVPKRPQKTSMLPAGRPSNSFSSMPQKDALGALRDGLYMSPWKVGASHQHISGSWTDINAFENLFNRLDSDSDGLVSWDDIMQLAVEEATQSITIITEEMRSYSLSRISSQEKLVRLVHTLPDHKSVFAIASRADPLLLVSKEDFSVVKQFRLKDFDNNHPQLIEYLPVPDVLLAYSVNDKTLRGWWNAVSVHRMGTLSPLYLGDTIRRIRTQPWKFPYSFFTCSSNGKIVHWQLPKQRSLLEISRVHAYEVLHKPDTGGITDFTVTDEWIFSTGFDCRLFSTNIETGRSILVGLPHDTIKFLEYNRNCDCLPTVSYSNRVLLWDVRSSSATPGATFRDEGGRPHTADVIGLCNAPGLPQIITCDSVGMMKVWDLRALRCSQTLYADGTAMEDMNVDYMYSDQAINRSDRSFLFQALRKGDPKCIRSIGFFPNTQEVVCSSPEAIYCLRYNHRRDGHTADVEVVHAAFYDPYHSTIFLQGSARTSVWDAVDGFRRRLFDRSSHIKVPYWQQEVIAVCLDYPRNRLFFAIAGGTVEVRSSKNFVLLETFAMHEVNAQEMLFSMKHKMLVSISNNGFLTLLHEEDSGHSISNIGLSSLPLRALSLSDEAGLIACCDENTLFFVDYKQTKLTFFSVKLNVPVRTAAMLGTYPVLATSSDNGELTLWSTPPAEESYTPLVSFFVGQSSPSFWRRKTVKNFSFSRSSPDRREQAEVSSFSAPLRSATEPDEEYPHGESSDFSEKLGEKEKQKMGFTNLLEAIAADEKASGASTAISFDDVLHRLFVADQKGSLFIYSCCSFLQGFGFRRCSFENRSRYALWGMNDDFRTLHFPILLQTLSPHNGYITFMKWFPGLSAVVTCGSDHLVKILDYDGKETGQLRLDRLPPRSLLDETDGTEIKAYAEKTPQCFTIPFSLPPPFPALKRCKECARIEVELKDSRNSSLKELAKESLPLPAANMYQCGSLAPLGETELTLPQPSAFVGVASEEVNCNRGKETPSPPSVSLRLVALEEKKQWRPRREVPCLFRERKHASATTRTSFSGETVSGRGSARQMCRTTPLRGMSSTIEWWRPRSVPTPPSFKTKQHRGAPTCSNDNNDNNNNGNSGSSGIEGARDDFKNFSGELCFSGNSVSPPSPVSLKLPEGLSAEGPKPVLDSSQNILRESGGRFLKRNQKKKWTFIRTNRSEDETRAEMTEQSGSFLDSVLRTYEKELRRCVRGRNVMKRLCGNSPTARMTISSPTGHGASR</sequence>
<dbReference type="Gene3D" id="2.130.10.10">
    <property type="entry name" value="YVTN repeat-like/Quinoprotein amine dehydrogenase"/>
    <property type="match status" value="2"/>
</dbReference>